<proteinExistence type="predicted"/>
<dbReference type="GeneID" id="101832048"/>
<keyword evidence="2 4" id="KW-0812">Transmembrane</keyword>
<dbReference type="RefSeq" id="XP_005081183.1">
    <property type="nucleotide sequence ID" value="XM_005081126.2"/>
</dbReference>
<evidence type="ECO:0000313" key="4">
    <source>
        <dbReference type="RefSeq" id="XP_005081183.1"/>
    </source>
</evidence>
<dbReference type="RefSeq" id="XP_040613428.1">
    <property type="nucleotide sequence ID" value="XM_040757494.1"/>
</dbReference>
<gene>
    <name evidence="4 5" type="primary">Tmem82</name>
</gene>
<evidence type="ECO:0000313" key="3">
    <source>
        <dbReference type="Proteomes" id="UP000886700"/>
    </source>
</evidence>
<feature type="transmembrane region" description="Helical" evidence="2">
    <location>
        <begin position="27"/>
        <end position="48"/>
    </location>
</feature>
<dbReference type="AlphaFoldDB" id="A0A1U7QUG9"/>
<protein>
    <submittedName>
        <fullName evidence="4 5">Transmembrane protein 82</fullName>
    </submittedName>
</protein>
<dbReference type="KEGG" id="maua:101832048"/>
<dbReference type="Proteomes" id="UP000886700">
    <property type="component" value="Unplaced"/>
</dbReference>
<dbReference type="STRING" id="10036.ENSMAUP00000005506"/>
<keyword evidence="2" id="KW-1133">Transmembrane helix</keyword>
<keyword evidence="3" id="KW-1185">Reference proteome</keyword>
<organism evidence="3 4">
    <name type="scientific">Mesocricetus auratus</name>
    <name type="common">Golden hamster</name>
    <dbReference type="NCBI Taxonomy" id="10036"/>
    <lineage>
        <taxon>Eukaryota</taxon>
        <taxon>Metazoa</taxon>
        <taxon>Chordata</taxon>
        <taxon>Craniata</taxon>
        <taxon>Vertebrata</taxon>
        <taxon>Euteleostomi</taxon>
        <taxon>Mammalia</taxon>
        <taxon>Eutheria</taxon>
        <taxon>Euarchontoglires</taxon>
        <taxon>Glires</taxon>
        <taxon>Rodentia</taxon>
        <taxon>Myomorpha</taxon>
        <taxon>Muroidea</taxon>
        <taxon>Cricetidae</taxon>
        <taxon>Cricetinae</taxon>
        <taxon>Mesocricetus</taxon>
    </lineage>
</organism>
<reference evidence="4" key="1">
    <citation type="submission" date="2025-04" db="UniProtKB">
        <authorList>
            <consortium name="RefSeq"/>
        </authorList>
    </citation>
    <scope>IDENTIFICATION</scope>
    <source>
        <tissue evidence="5">Liver</tissue>
    </source>
</reference>
<dbReference type="PANTHER" id="PTHR35257">
    <property type="entry name" value="TRANSMEMBRANE PROTEIN 82"/>
    <property type="match status" value="1"/>
</dbReference>
<sequence>MFSLPSLSSWLPSLPSFEWGSSLFDSLLQGLIGALGVSVLNNLLKVYFFVACVNDPQRQTHKQRLRTQWASLETVHLAGLTLFLTVVGARVAALVVLEFSLRAVSTVLSLGKGSGDKERLQLFLVCQFSLGCGLACGLSFLQEGAPHRTLNLLLSLGLATLLSLGARRVRRHICSLYELHTSQRYCGVCLGLLAGQHGLPRLLGRTLAVAFAVSDWAAVALINQDFLNTSEAMRFWTPLTICYTLLVIYMQEEQRQHGFSLQGQVQTVLVRMGGLFILLTALGRWLDLLGALVSLLGEIWCLAGARTLIGLCQIQGFPSQRPTVTAAVTPGRVSTVTAPCEPRSSAPVLSRSEAPS</sequence>
<feature type="region of interest" description="Disordered" evidence="1">
    <location>
        <begin position="337"/>
        <end position="356"/>
    </location>
</feature>
<dbReference type="CTD" id="388595"/>
<evidence type="ECO:0000256" key="1">
    <source>
        <dbReference type="SAM" id="MobiDB-lite"/>
    </source>
</evidence>
<accession>A0A1U7QUG9</accession>
<dbReference type="eggNOG" id="ENOG502QVH3">
    <property type="taxonomic scope" value="Eukaryota"/>
</dbReference>
<keyword evidence="2" id="KW-0472">Membrane</keyword>
<evidence type="ECO:0000256" key="2">
    <source>
        <dbReference type="SAM" id="Phobius"/>
    </source>
</evidence>
<dbReference type="Pfam" id="PF15816">
    <property type="entry name" value="TMEM82"/>
    <property type="match status" value="1"/>
</dbReference>
<evidence type="ECO:0000313" key="5">
    <source>
        <dbReference type="RefSeq" id="XP_040613428.1"/>
    </source>
</evidence>
<feature type="transmembrane region" description="Helical" evidence="2">
    <location>
        <begin position="69"/>
        <end position="86"/>
    </location>
</feature>
<dbReference type="InterPro" id="IPR031648">
    <property type="entry name" value="TMEM82"/>
</dbReference>
<dbReference type="OrthoDB" id="9943056at2759"/>
<name>A0A1U7QUG9_MESAU</name>
<dbReference type="PANTHER" id="PTHR35257:SF1">
    <property type="entry name" value="TRANSMEMBRANE PROTEIN 82"/>
    <property type="match status" value="1"/>
</dbReference>